<dbReference type="PROSITE" id="PS50928">
    <property type="entry name" value="ABC_TM1"/>
    <property type="match status" value="1"/>
</dbReference>
<feature type="transmembrane region" description="Helical" evidence="9">
    <location>
        <begin position="39"/>
        <end position="67"/>
    </location>
</feature>
<feature type="transmembrane region" description="Helical" evidence="9">
    <location>
        <begin position="144"/>
        <end position="165"/>
    </location>
</feature>
<dbReference type="GO" id="GO:0042956">
    <property type="term" value="P:maltodextrin transmembrane transport"/>
    <property type="evidence" value="ECO:0007669"/>
    <property type="project" value="TreeGrafter"/>
</dbReference>
<evidence type="ECO:0000256" key="4">
    <source>
        <dbReference type="ARBA" id="ARBA00022475"/>
    </source>
</evidence>
<keyword evidence="5" id="KW-0762">Sugar transport</keyword>
<dbReference type="Gene3D" id="1.10.3720.10">
    <property type="entry name" value="MetI-like"/>
    <property type="match status" value="1"/>
</dbReference>
<dbReference type="SUPFAM" id="SSF161098">
    <property type="entry name" value="MetI-like"/>
    <property type="match status" value="1"/>
</dbReference>
<feature type="transmembrane region" description="Helical" evidence="9">
    <location>
        <begin position="280"/>
        <end position="301"/>
    </location>
</feature>
<dbReference type="InterPro" id="IPR000515">
    <property type="entry name" value="MetI-like"/>
</dbReference>
<feature type="domain" description="ABC transmembrane type-1" evidence="11">
    <location>
        <begin position="107"/>
        <end position="301"/>
    </location>
</feature>
<dbReference type="PANTHER" id="PTHR32243:SF50">
    <property type="entry name" value="MALTOSE_MALTODEXTRIN TRANSPORT SYSTEM PERMEASE PROTEIN MALG"/>
    <property type="match status" value="1"/>
</dbReference>
<feature type="transmembrane region" description="Helical" evidence="9">
    <location>
        <begin position="171"/>
        <end position="192"/>
    </location>
</feature>
<comment type="subcellular location">
    <subcellularLocation>
        <location evidence="1 9">Cell membrane</location>
        <topology evidence="1 9">Multi-pass membrane protein</topology>
    </subcellularLocation>
</comment>
<evidence type="ECO:0000256" key="7">
    <source>
        <dbReference type="ARBA" id="ARBA00022989"/>
    </source>
</evidence>
<keyword evidence="4" id="KW-1003">Cell membrane</keyword>
<sequence length="316" mass="34453">MSQKLSMAEAPKEQLASSALSGEQRRAPRQRQRRALARLGARLGLVGIYAFLVAMAVFALFPLYYVVQASFAGAQNLYTTDLHLFPAHFTFANYVTAFTQEPLLNWIGNTLLVCGLTALCGLACSTTGAYALARFRFAGRQLTLRALLTLQAFPGLLALTAYYLLLNALHLLNNLLGLVLIYSAGAIVFCCWNTKTYLDALPVELEQAALLDGATPFQAFWHIVLPLATPALAVAALFTFMTGWNEFALANLVLNANDNGSNLTFILGLYSLQSDFRTPWGIFAAASVIVSLPLMLIFFFAQRYFRSGLAQGGLAN</sequence>
<feature type="transmembrane region" description="Helical" evidence="9">
    <location>
        <begin position="219"/>
        <end position="244"/>
    </location>
</feature>
<keyword evidence="8 9" id="KW-0472">Membrane</keyword>
<evidence type="ECO:0000256" key="8">
    <source>
        <dbReference type="ARBA" id="ARBA00023136"/>
    </source>
</evidence>
<evidence type="ECO:0000313" key="12">
    <source>
        <dbReference type="EMBL" id="BBH92035.1"/>
    </source>
</evidence>
<gene>
    <name evidence="12" type="ORF">KTA_02340</name>
</gene>
<dbReference type="CDD" id="cd06261">
    <property type="entry name" value="TM_PBP2"/>
    <property type="match status" value="1"/>
</dbReference>
<accession>A0A455T0U0</accession>
<evidence type="ECO:0000256" key="10">
    <source>
        <dbReference type="SAM" id="MobiDB-lite"/>
    </source>
</evidence>
<keyword evidence="3 9" id="KW-0813">Transport</keyword>
<dbReference type="Pfam" id="PF00528">
    <property type="entry name" value="BPD_transp_1"/>
    <property type="match status" value="1"/>
</dbReference>
<dbReference type="EMBL" id="AP019377">
    <property type="protein sequence ID" value="BBH92035.1"/>
    <property type="molecule type" value="Genomic_DNA"/>
</dbReference>
<dbReference type="PANTHER" id="PTHR32243">
    <property type="entry name" value="MALTOSE TRANSPORT SYSTEM PERMEASE-RELATED"/>
    <property type="match status" value="1"/>
</dbReference>
<name>A0A455T0U0_9CHLR</name>
<evidence type="ECO:0000256" key="2">
    <source>
        <dbReference type="ARBA" id="ARBA00009047"/>
    </source>
</evidence>
<evidence type="ECO:0000256" key="3">
    <source>
        <dbReference type="ARBA" id="ARBA00022448"/>
    </source>
</evidence>
<evidence type="ECO:0000256" key="9">
    <source>
        <dbReference type="RuleBase" id="RU363032"/>
    </source>
</evidence>
<dbReference type="InterPro" id="IPR050901">
    <property type="entry name" value="BP-dep_ABC_trans_perm"/>
</dbReference>
<dbReference type="InterPro" id="IPR035906">
    <property type="entry name" value="MetI-like_sf"/>
</dbReference>
<keyword evidence="7 9" id="KW-1133">Transmembrane helix</keyword>
<feature type="transmembrane region" description="Helical" evidence="9">
    <location>
        <begin position="106"/>
        <end position="132"/>
    </location>
</feature>
<evidence type="ECO:0000256" key="1">
    <source>
        <dbReference type="ARBA" id="ARBA00004651"/>
    </source>
</evidence>
<dbReference type="AlphaFoldDB" id="A0A455T0U0"/>
<organism evidence="12">
    <name type="scientific">Thermogemmatispora argillosa</name>
    <dbReference type="NCBI Taxonomy" id="2045280"/>
    <lineage>
        <taxon>Bacteria</taxon>
        <taxon>Bacillati</taxon>
        <taxon>Chloroflexota</taxon>
        <taxon>Ktedonobacteria</taxon>
        <taxon>Thermogemmatisporales</taxon>
        <taxon>Thermogemmatisporaceae</taxon>
        <taxon>Thermogemmatispora</taxon>
    </lineage>
</organism>
<protein>
    <submittedName>
        <fullName evidence="12">Sugar ABC transporter permease</fullName>
    </submittedName>
</protein>
<evidence type="ECO:0000259" key="11">
    <source>
        <dbReference type="PROSITE" id="PS50928"/>
    </source>
</evidence>
<evidence type="ECO:0000256" key="6">
    <source>
        <dbReference type="ARBA" id="ARBA00022692"/>
    </source>
</evidence>
<reference evidence="12" key="1">
    <citation type="submission" date="2018-12" db="EMBL/GenBank/DDBJ databases">
        <title>Novel natural products biosynthetic potential of the class Ktedonobacteria.</title>
        <authorList>
            <person name="Zheng Y."/>
            <person name="Saitou A."/>
            <person name="Wang C.M."/>
            <person name="Toyoda A."/>
            <person name="Minakuchi Y."/>
            <person name="Sekiguchi Y."/>
            <person name="Ueda K."/>
            <person name="Takano H."/>
            <person name="Sakai Y."/>
            <person name="Yokota A."/>
            <person name="Yabe S."/>
        </authorList>
    </citation>
    <scope>NUCLEOTIDE SEQUENCE</scope>
    <source>
        <strain evidence="12">A3-2</strain>
    </source>
</reference>
<feature type="region of interest" description="Disordered" evidence="10">
    <location>
        <begin position="1"/>
        <end position="29"/>
    </location>
</feature>
<comment type="similarity">
    <text evidence="2">Belongs to the binding-protein-dependent transport system permease family. MalFG subfamily.</text>
</comment>
<proteinExistence type="inferred from homology"/>
<dbReference type="GO" id="GO:0015423">
    <property type="term" value="F:ABC-type maltose transporter activity"/>
    <property type="evidence" value="ECO:0007669"/>
    <property type="project" value="TreeGrafter"/>
</dbReference>
<evidence type="ECO:0000256" key="5">
    <source>
        <dbReference type="ARBA" id="ARBA00022597"/>
    </source>
</evidence>
<keyword evidence="6 9" id="KW-0812">Transmembrane</keyword>
<dbReference type="GO" id="GO:0005886">
    <property type="term" value="C:plasma membrane"/>
    <property type="evidence" value="ECO:0007669"/>
    <property type="project" value="UniProtKB-SubCell"/>
</dbReference>